<keyword evidence="3" id="KW-0804">Transcription</keyword>
<dbReference type="EMBL" id="JADQAZ010000005">
    <property type="protein sequence ID" value="MBT0959530.1"/>
    <property type="molecule type" value="Genomic_DNA"/>
</dbReference>
<accession>A0AAP2G5N0</accession>
<protein>
    <submittedName>
        <fullName evidence="6">TetR/AcrR family transcriptional regulator</fullName>
    </submittedName>
</protein>
<organism evidence="6 7">
    <name type="scientific">Harenicola maris</name>
    <dbReference type="NCBI Taxonomy" id="2841044"/>
    <lineage>
        <taxon>Bacteria</taxon>
        <taxon>Pseudomonadati</taxon>
        <taxon>Pseudomonadota</taxon>
        <taxon>Alphaproteobacteria</taxon>
        <taxon>Rhodobacterales</taxon>
        <taxon>Paracoccaceae</taxon>
        <taxon>Harenicola</taxon>
    </lineage>
</organism>
<keyword evidence="1" id="KW-0805">Transcription regulation</keyword>
<gene>
    <name evidence="6" type="ORF">IV417_19230</name>
</gene>
<dbReference type="PANTHER" id="PTHR47506">
    <property type="entry name" value="TRANSCRIPTIONAL REGULATORY PROTEIN"/>
    <property type="match status" value="1"/>
</dbReference>
<keyword evidence="2 4" id="KW-0238">DNA-binding</keyword>
<dbReference type="PROSITE" id="PS50977">
    <property type="entry name" value="HTH_TETR_2"/>
    <property type="match status" value="1"/>
</dbReference>
<evidence type="ECO:0000256" key="1">
    <source>
        <dbReference type="ARBA" id="ARBA00023015"/>
    </source>
</evidence>
<dbReference type="SUPFAM" id="SSF48498">
    <property type="entry name" value="Tetracyclin repressor-like, C-terminal domain"/>
    <property type="match status" value="1"/>
</dbReference>
<dbReference type="InterPro" id="IPR009057">
    <property type="entry name" value="Homeodomain-like_sf"/>
</dbReference>
<evidence type="ECO:0000256" key="2">
    <source>
        <dbReference type="ARBA" id="ARBA00023125"/>
    </source>
</evidence>
<dbReference type="GO" id="GO:0003677">
    <property type="term" value="F:DNA binding"/>
    <property type="evidence" value="ECO:0007669"/>
    <property type="project" value="UniProtKB-UniRule"/>
</dbReference>
<dbReference type="InterPro" id="IPR001647">
    <property type="entry name" value="HTH_TetR"/>
</dbReference>
<dbReference type="PRINTS" id="PR00455">
    <property type="entry name" value="HTHTETR"/>
</dbReference>
<evidence type="ECO:0000259" key="5">
    <source>
        <dbReference type="PROSITE" id="PS50977"/>
    </source>
</evidence>
<proteinExistence type="predicted"/>
<dbReference type="Pfam" id="PF16925">
    <property type="entry name" value="TetR_C_13"/>
    <property type="match status" value="1"/>
</dbReference>
<dbReference type="Pfam" id="PF00440">
    <property type="entry name" value="TetR_N"/>
    <property type="match status" value="1"/>
</dbReference>
<feature type="domain" description="HTH tetR-type" evidence="5">
    <location>
        <begin position="13"/>
        <end position="73"/>
    </location>
</feature>
<dbReference type="InterPro" id="IPR011075">
    <property type="entry name" value="TetR_C"/>
</dbReference>
<evidence type="ECO:0000313" key="6">
    <source>
        <dbReference type="EMBL" id="MBT0959530.1"/>
    </source>
</evidence>
<dbReference type="RefSeq" id="WP_327795761.1">
    <property type="nucleotide sequence ID" value="NZ_JADQAZ010000005.1"/>
</dbReference>
<dbReference type="PANTHER" id="PTHR47506:SF6">
    <property type="entry name" value="HTH-TYPE TRANSCRIPTIONAL REPRESSOR NEMR"/>
    <property type="match status" value="1"/>
</dbReference>
<keyword evidence="7" id="KW-1185">Reference proteome</keyword>
<dbReference type="Gene3D" id="1.10.357.10">
    <property type="entry name" value="Tetracycline Repressor, domain 2"/>
    <property type="match status" value="1"/>
</dbReference>
<feature type="DNA-binding region" description="H-T-H motif" evidence="4">
    <location>
        <begin position="36"/>
        <end position="55"/>
    </location>
</feature>
<name>A0AAP2G5N0_9RHOB</name>
<comment type="caution">
    <text evidence="6">The sequence shown here is derived from an EMBL/GenBank/DDBJ whole genome shotgun (WGS) entry which is preliminary data.</text>
</comment>
<evidence type="ECO:0000256" key="4">
    <source>
        <dbReference type="PROSITE-ProRule" id="PRU00335"/>
    </source>
</evidence>
<dbReference type="AlphaFoldDB" id="A0AAP2G5N0"/>
<reference evidence="6 7" key="1">
    <citation type="journal article" date="2021" name="Arch. Microbiol.">
        <title>Harenicola maris gen. nov., sp. nov. isolated from the Sea of Japan shallow sediments.</title>
        <authorList>
            <person name="Romanenko L.A."/>
            <person name="Kurilenko V.V."/>
            <person name="Chernysheva N.Y."/>
            <person name="Tekutyeva L.A."/>
            <person name="Velansky P.V."/>
            <person name="Svetashev V.I."/>
            <person name="Isaeva M.P."/>
        </authorList>
    </citation>
    <scope>NUCLEOTIDE SEQUENCE [LARGE SCALE GENOMIC DNA]</scope>
    <source>
        <strain evidence="6 7">KMM 3653</strain>
    </source>
</reference>
<evidence type="ECO:0000313" key="7">
    <source>
        <dbReference type="Proteomes" id="UP001315686"/>
    </source>
</evidence>
<dbReference type="SUPFAM" id="SSF46689">
    <property type="entry name" value="Homeodomain-like"/>
    <property type="match status" value="1"/>
</dbReference>
<evidence type="ECO:0000256" key="3">
    <source>
        <dbReference type="ARBA" id="ARBA00023163"/>
    </source>
</evidence>
<dbReference type="InterPro" id="IPR036271">
    <property type="entry name" value="Tet_transcr_reg_TetR-rel_C_sf"/>
</dbReference>
<sequence>MTQASTSKSAPSEGTRAMILATGRGLVARHGFSAMGLSALLREAGVPKGSFYHYFASKEAFGEALLTDYVTDYLARMDAMIARETTGANRLLAFCDTWLAKGQAEGLAHTCLVVKLGAEVADLSETMRCVLDDGVAALTQRLETILEQGANDGSLIRSVHPAQTAQVLYAQWLGAAILSKLAKDQAPLIRALADTKTRLLPQ</sequence>
<dbReference type="Proteomes" id="UP001315686">
    <property type="component" value="Unassembled WGS sequence"/>
</dbReference>